<dbReference type="RefSeq" id="WP_100254687.1">
    <property type="nucleotide sequence ID" value="NZ_CP024870.1"/>
</dbReference>
<dbReference type="SUPFAM" id="SSF52540">
    <property type="entry name" value="P-loop containing nucleoside triphosphate hydrolases"/>
    <property type="match status" value="2"/>
</dbReference>
<name>A0A2K8KPN2_9MOLU</name>
<dbReference type="InterPro" id="IPR027417">
    <property type="entry name" value="P-loop_NTPase"/>
</dbReference>
<organism evidence="2 3">
    <name type="scientific">Spiroplasma clarkii</name>
    <dbReference type="NCBI Taxonomy" id="2139"/>
    <lineage>
        <taxon>Bacteria</taxon>
        <taxon>Bacillati</taxon>
        <taxon>Mycoplasmatota</taxon>
        <taxon>Mollicutes</taxon>
        <taxon>Entomoplasmatales</taxon>
        <taxon>Spiroplasmataceae</taxon>
        <taxon>Spiroplasma</taxon>
    </lineage>
</organism>
<dbReference type="Gene3D" id="3.40.50.300">
    <property type="entry name" value="P-loop containing nucleotide triphosphate hydrolases"/>
    <property type="match status" value="2"/>
</dbReference>
<feature type="domain" description="Protein CR006 P-loop" evidence="1">
    <location>
        <begin position="20"/>
        <end position="611"/>
    </location>
</feature>
<dbReference type="AlphaFoldDB" id="A0A2K8KPN2"/>
<proteinExistence type="predicted"/>
<dbReference type="Pfam" id="PF13166">
    <property type="entry name" value="AAA_13"/>
    <property type="match status" value="1"/>
</dbReference>
<dbReference type="EMBL" id="CP024870">
    <property type="protein sequence ID" value="ATX71146.1"/>
    <property type="molecule type" value="Genomic_DNA"/>
</dbReference>
<dbReference type="Proteomes" id="UP000231179">
    <property type="component" value="Chromosome"/>
</dbReference>
<evidence type="ECO:0000313" key="2">
    <source>
        <dbReference type="EMBL" id="ATX71146.1"/>
    </source>
</evidence>
<gene>
    <name evidence="2" type="ORF">SCLAR_v1c08380</name>
</gene>
<protein>
    <recommendedName>
        <fullName evidence="1">Protein CR006 P-loop domain-containing protein</fullName>
    </recommendedName>
</protein>
<keyword evidence="3" id="KW-1185">Reference proteome</keyword>
<dbReference type="InterPro" id="IPR026866">
    <property type="entry name" value="CR006_AAA"/>
</dbReference>
<accession>A0A2K8KPN2</accession>
<evidence type="ECO:0000313" key="3">
    <source>
        <dbReference type="Proteomes" id="UP000231179"/>
    </source>
</evidence>
<evidence type="ECO:0000259" key="1">
    <source>
        <dbReference type="Pfam" id="PF13166"/>
    </source>
</evidence>
<sequence length="867" mass="102083">MEFLVKNDYFTHELKLKISERLTIIYGSNGSGKTMISNHLKDKYNAFVFNQDYISRNVYISNENGFVDVSPENRKERSKIFVSETCHKIDNKISELNNLKEEIDIKIDVNDFLLENDDYKNFVESIDEKNKISINEKLSSLIDNETKKSLERFKKDISLVTNYTEVMKKYVYAVNKHKEWLELKGVYLKTKAYDESKFKNFVTLNLNQQMVERFNEKYKYWNNYLKGTIFEINNSLDDYYNNIQMDNVFNELIKKFKNELEKHVKLSESESKNISDNKHIHRIKKWVNEGKDIHKDIEDFCYYCKNNMILKKQEIDDILDGISNSDLASKLSLLKELLLDKIKEINERNVDLKNFLNECIGLGHENLITSSCNILIKNINDYQDLLESYLCIINEEKSLKIFIKKNKVFNQVENLEISTEQISIEDNFDMIIAMLMSKNRDLLIKKIYDYYLSNIIKLTIERMKNYLEIENSKMSTDIKKRYDELVKQNISPIRNINLSLVKSGARTRGKENVQLEIKNSSTDKAPFNVISSGQRSMLAFIIFIMSLEKKLKVNKDRDEIIVIDDPVDSMDLFSYFAVTNMLQEVIKCAPIKVKFIILTHNFEFINTLLFAFFDKISLKKLDYSKELIDLEIKDLVNSDISLIIAFIEHFNLTKDVNCHCLNAFYLMTTGILLAKVMDNYFYSLIEKNLGENRIPAAKIYKDIREVLNNNRDKIEDYEQNFELFEFYTRFRTGEKEDKTSGIFNCDLSNVNKHIEKMRELIEKYANLSSEPKLINVMKKLLCKNINVSIKNLNFLQFEIPLNLEFRLVQVIKAAKIMYYAKTSDEKCENKTINKISNHFRHSPYSMSSPLISFDYDELLRLIANLNN</sequence>
<reference evidence="2 3" key="1">
    <citation type="submission" date="2017-11" db="EMBL/GenBank/DDBJ databases">
        <title>Complete genome sequence of Spiroplasma clarkii CN-5 (DSM 19994).</title>
        <authorList>
            <person name="Tsai Y.-M."/>
            <person name="Chang A."/>
            <person name="Lo W.-S."/>
            <person name="Kuo C.-H."/>
        </authorList>
    </citation>
    <scope>NUCLEOTIDE SEQUENCE [LARGE SCALE GENOMIC DNA]</scope>
    <source>
        <strain evidence="2 3">CN-5</strain>
    </source>
</reference>